<dbReference type="Proteomes" id="UP000694845">
    <property type="component" value="Unplaced"/>
</dbReference>
<keyword evidence="1" id="KW-0853">WD repeat</keyword>
<dbReference type="AlphaFoldDB" id="A0A8B7XR99"/>
<dbReference type="InterPro" id="IPR001810">
    <property type="entry name" value="F-box_dom"/>
</dbReference>
<dbReference type="OrthoDB" id="9991467at2759"/>
<dbReference type="InterPro" id="IPR036322">
    <property type="entry name" value="WD40_repeat_dom_sf"/>
</dbReference>
<evidence type="ECO:0000259" key="3">
    <source>
        <dbReference type="PROSITE" id="PS50181"/>
    </source>
</evidence>
<evidence type="ECO:0000256" key="2">
    <source>
        <dbReference type="ARBA" id="ARBA00022737"/>
    </source>
</evidence>
<dbReference type="PANTHER" id="PTHR44436">
    <property type="entry name" value="F-BOX/WD REPEAT-CONTAINING PROTEIN 2"/>
    <property type="match status" value="1"/>
</dbReference>
<accession>A0A8B7XR99</accession>
<evidence type="ECO:0000256" key="1">
    <source>
        <dbReference type="ARBA" id="ARBA00022574"/>
    </source>
</evidence>
<keyword evidence="2" id="KW-0677">Repeat</keyword>
<dbReference type="Pfam" id="PF12937">
    <property type="entry name" value="F-box-like"/>
    <property type="match status" value="1"/>
</dbReference>
<reference evidence="5" key="1">
    <citation type="submission" date="2025-08" db="UniProtKB">
        <authorList>
            <consortium name="RefSeq"/>
        </authorList>
    </citation>
    <scope>IDENTIFICATION</scope>
</reference>
<evidence type="ECO:0000313" key="4">
    <source>
        <dbReference type="Proteomes" id="UP000694845"/>
    </source>
</evidence>
<dbReference type="SUPFAM" id="SSF50978">
    <property type="entry name" value="WD40 repeat-like"/>
    <property type="match status" value="1"/>
</dbReference>
<dbReference type="InterPro" id="IPR036047">
    <property type="entry name" value="F-box-like_dom_sf"/>
</dbReference>
<dbReference type="Gene3D" id="1.20.1280.50">
    <property type="match status" value="1"/>
</dbReference>
<dbReference type="RefSeq" id="XP_022082712.1">
    <property type="nucleotide sequence ID" value="XM_022227020.1"/>
</dbReference>
<sequence length="521" mass="59574">MYDIASILLQYRGFWLTMDSCESEMTLTDLPCEFLVHVFRCLTARDLCKLASSSRLLREITNDDVLWRRLCQQKGWERYGTTRDICKEVPVNASVNARLLELWDPPTFPIDVLVTGSDWPGLVETCKWKEVYMKAKHLEENFSNERYSVDTLESWTGPKRTFYNSENLEAPEQYIYNLAGEGNCLAVGICNKTLQIWDLFSGKRRHIIHVNISSDCNALKMQDGIVVAGCLDSKIRTFSAETGAQLQFLTGHRLAVRCVFFDGETIVSVAQPNVKGDGEHTDSDVRVWNAEDGACRFIIRSDSQDTYLVHAEYKERMVACAYSNKTIQVWNACDGCCIQRLVCDVNNLLTCHLGNGVIIGTSDDFVVKIWGLVSRRCLKTFEVLFDRQEQHRVSFAFNGELLAGMLGRQLIVTNLDGEQRERFESVYPFCPDASSCFLGNELLTVCDGKWWFRYRLWAIGQEESGAEDFSEVDSNSSEPMDYYFGGSDFSGWSPFWMSDTKVVCEDLDETDRSQIVVRHYW</sequence>
<dbReference type="GeneID" id="110974997"/>
<dbReference type="PANTHER" id="PTHR44436:SF1">
    <property type="entry name" value="F-BOX_WD REPEAT-CONTAINING PROTEIN 2"/>
    <property type="match status" value="1"/>
</dbReference>
<protein>
    <submittedName>
        <fullName evidence="5">Probable E3 ubiquitin ligase complex SCF subunit sconB isoform X1</fullName>
    </submittedName>
</protein>
<name>A0A8B7XR99_ACAPL</name>
<dbReference type="Gene3D" id="2.130.10.10">
    <property type="entry name" value="YVTN repeat-like/Quinoprotein amine dehydrogenase"/>
    <property type="match status" value="1"/>
</dbReference>
<dbReference type="KEGG" id="aplc:110974997"/>
<organism evidence="4 5">
    <name type="scientific">Acanthaster planci</name>
    <name type="common">Crown-of-thorns starfish</name>
    <dbReference type="NCBI Taxonomy" id="133434"/>
    <lineage>
        <taxon>Eukaryota</taxon>
        <taxon>Metazoa</taxon>
        <taxon>Echinodermata</taxon>
        <taxon>Eleutherozoa</taxon>
        <taxon>Asterozoa</taxon>
        <taxon>Asteroidea</taxon>
        <taxon>Valvatacea</taxon>
        <taxon>Valvatida</taxon>
        <taxon>Acanthasteridae</taxon>
        <taxon>Acanthaster</taxon>
    </lineage>
</organism>
<keyword evidence="4" id="KW-1185">Reference proteome</keyword>
<evidence type="ECO:0000313" key="5">
    <source>
        <dbReference type="RefSeq" id="XP_022082712.1"/>
    </source>
</evidence>
<dbReference type="SUPFAM" id="SSF81383">
    <property type="entry name" value="F-box domain"/>
    <property type="match status" value="1"/>
</dbReference>
<dbReference type="InterPro" id="IPR015943">
    <property type="entry name" value="WD40/YVTN_repeat-like_dom_sf"/>
</dbReference>
<proteinExistence type="predicted"/>
<dbReference type="InterPro" id="IPR042627">
    <property type="entry name" value="FBXW2"/>
</dbReference>
<gene>
    <name evidence="5" type="primary">LOC110974997</name>
</gene>
<feature type="domain" description="F-box" evidence="3">
    <location>
        <begin position="24"/>
        <end position="70"/>
    </location>
</feature>
<dbReference type="PROSITE" id="PS50181">
    <property type="entry name" value="FBOX"/>
    <property type="match status" value="1"/>
</dbReference>